<proteinExistence type="predicted"/>
<sequence length="79" mass="8279">MQATLGAIGTNVCQSPAAAASHLFPLVMKKSFAPAETNSEEQLLDVGKSDSAAELVERVVGPSKEIEIQSVAGRQRNTP</sequence>
<dbReference type="Proteomes" id="UP000607653">
    <property type="component" value="Unassembled WGS sequence"/>
</dbReference>
<comment type="caution">
    <text evidence="1">The sequence shown here is derived from an EMBL/GenBank/DDBJ whole genome shotgun (WGS) entry which is preliminary data.</text>
</comment>
<name>A0A822ZEF9_NELNU</name>
<dbReference type="EMBL" id="DUZY01000005">
    <property type="protein sequence ID" value="DAD41396.1"/>
    <property type="molecule type" value="Genomic_DNA"/>
</dbReference>
<gene>
    <name evidence="1" type="ORF">HUJ06_015719</name>
</gene>
<reference evidence="1 2" key="1">
    <citation type="journal article" date="2020" name="Mol. Biol. Evol.">
        <title>Distinct Expression and Methylation Patterns for Genes with Different Fates following a Single Whole-Genome Duplication in Flowering Plants.</title>
        <authorList>
            <person name="Shi T."/>
            <person name="Rahmani R.S."/>
            <person name="Gugger P.F."/>
            <person name="Wang M."/>
            <person name="Li H."/>
            <person name="Zhang Y."/>
            <person name="Li Z."/>
            <person name="Wang Q."/>
            <person name="Van de Peer Y."/>
            <person name="Marchal K."/>
            <person name="Chen J."/>
        </authorList>
    </citation>
    <scope>NUCLEOTIDE SEQUENCE [LARGE SCALE GENOMIC DNA]</scope>
    <source>
        <tissue evidence="1">Leaf</tissue>
    </source>
</reference>
<protein>
    <submittedName>
        <fullName evidence="1">Uncharacterized protein</fullName>
    </submittedName>
</protein>
<dbReference type="AlphaFoldDB" id="A0A822ZEF9"/>
<accession>A0A822ZEF9</accession>
<evidence type="ECO:0000313" key="2">
    <source>
        <dbReference type="Proteomes" id="UP000607653"/>
    </source>
</evidence>
<evidence type="ECO:0000313" key="1">
    <source>
        <dbReference type="EMBL" id="DAD41396.1"/>
    </source>
</evidence>
<organism evidence="1 2">
    <name type="scientific">Nelumbo nucifera</name>
    <name type="common">Sacred lotus</name>
    <dbReference type="NCBI Taxonomy" id="4432"/>
    <lineage>
        <taxon>Eukaryota</taxon>
        <taxon>Viridiplantae</taxon>
        <taxon>Streptophyta</taxon>
        <taxon>Embryophyta</taxon>
        <taxon>Tracheophyta</taxon>
        <taxon>Spermatophyta</taxon>
        <taxon>Magnoliopsida</taxon>
        <taxon>Proteales</taxon>
        <taxon>Nelumbonaceae</taxon>
        <taxon>Nelumbo</taxon>
    </lineage>
</organism>
<keyword evidence="2" id="KW-1185">Reference proteome</keyword>